<accession>A0A381Z4G7</accession>
<dbReference type="AlphaFoldDB" id="A0A381Z4G7"/>
<sequence length="137" mass="15572">MPCKDMTSQITVILDENDCLVSFDFSKLTCHKAVGGGTGFMEFCRGKPVDQVTQLEFNNLVIDLGLTDTEEQFLLYMEWDALGAALDQYQGSRRDVDTDRYQIATIAYESNQVEIRQVVAPPEEMPKLIPCRKRVQK</sequence>
<dbReference type="SUPFAM" id="SSF82649">
    <property type="entry name" value="SufE/NifU"/>
    <property type="match status" value="1"/>
</dbReference>
<organism evidence="1">
    <name type="scientific">marine metagenome</name>
    <dbReference type="NCBI Taxonomy" id="408172"/>
    <lineage>
        <taxon>unclassified sequences</taxon>
        <taxon>metagenomes</taxon>
        <taxon>ecological metagenomes</taxon>
    </lineage>
</organism>
<name>A0A381Z4G7_9ZZZZ</name>
<evidence type="ECO:0000313" key="1">
    <source>
        <dbReference type="EMBL" id="SVA84158.1"/>
    </source>
</evidence>
<dbReference type="EMBL" id="UINC01019920">
    <property type="protein sequence ID" value="SVA84158.1"/>
    <property type="molecule type" value="Genomic_DNA"/>
</dbReference>
<proteinExistence type="predicted"/>
<gene>
    <name evidence="1" type="ORF">METZ01_LOCUS137012</name>
</gene>
<protein>
    <recommendedName>
        <fullName evidence="2">NIF system FeS cluster assembly NifU N-terminal domain-containing protein</fullName>
    </recommendedName>
</protein>
<evidence type="ECO:0008006" key="2">
    <source>
        <dbReference type="Google" id="ProtNLM"/>
    </source>
</evidence>
<reference evidence="1" key="1">
    <citation type="submission" date="2018-05" db="EMBL/GenBank/DDBJ databases">
        <authorList>
            <person name="Lanie J.A."/>
            <person name="Ng W.-L."/>
            <person name="Kazmierczak K.M."/>
            <person name="Andrzejewski T.M."/>
            <person name="Davidsen T.M."/>
            <person name="Wayne K.J."/>
            <person name="Tettelin H."/>
            <person name="Glass J.I."/>
            <person name="Rusch D."/>
            <person name="Podicherti R."/>
            <person name="Tsui H.-C.T."/>
            <person name="Winkler M.E."/>
        </authorList>
    </citation>
    <scope>NUCLEOTIDE SEQUENCE</scope>
</reference>